<name>A0ABV6E5B0_9ACTN</name>
<evidence type="ECO:0000256" key="9">
    <source>
        <dbReference type="ARBA" id="ARBA00023002"/>
    </source>
</evidence>
<feature type="domain" description="FAD-binding FR-type" evidence="14">
    <location>
        <begin position="234"/>
        <end position="334"/>
    </location>
</feature>
<evidence type="ECO:0000259" key="14">
    <source>
        <dbReference type="PROSITE" id="PS51384"/>
    </source>
</evidence>
<keyword evidence="5" id="KW-0001">2Fe-2S</keyword>
<dbReference type="SUPFAM" id="SSF52343">
    <property type="entry name" value="Ferredoxin reductase-like, C-terminal NADP-linked domain"/>
    <property type="match status" value="1"/>
</dbReference>
<protein>
    <submittedName>
        <fullName evidence="15">Ferric reductase-like transmembrane domain-containing protein</fullName>
    </submittedName>
</protein>
<evidence type="ECO:0000313" key="15">
    <source>
        <dbReference type="EMBL" id="MFC0223979.1"/>
    </source>
</evidence>
<comment type="subcellular location">
    <subcellularLocation>
        <location evidence="2">Membrane</location>
        <topology evidence="2">Multi-pass membrane protein</topology>
    </subcellularLocation>
</comment>
<comment type="cofactor">
    <cofactor evidence="1">
        <name>FAD</name>
        <dbReference type="ChEBI" id="CHEBI:57692"/>
    </cofactor>
</comment>
<dbReference type="InterPro" id="IPR013130">
    <property type="entry name" value="Fe3_Rdtase_TM_dom"/>
</dbReference>
<feature type="transmembrane region" description="Helical" evidence="13">
    <location>
        <begin position="145"/>
        <end position="167"/>
    </location>
</feature>
<evidence type="ECO:0000256" key="10">
    <source>
        <dbReference type="ARBA" id="ARBA00023004"/>
    </source>
</evidence>
<keyword evidence="7" id="KW-0274">FAD</keyword>
<proteinExistence type="predicted"/>
<keyword evidence="12 13" id="KW-0472">Membrane</keyword>
<dbReference type="InterPro" id="IPR017927">
    <property type="entry name" value="FAD-bd_FR_type"/>
</dbReference>
<dbReference type="Gene3D" id="3.40.50.80">
    <property type="entry name" value="Nucleotide-binding domain of ferredoxin-NADP reductase (FNR) module"/>
    <property type="match status" value="1"/>
</dbReference>
<dbReference type="PROSITE" id="PS51384">
    <property type="entry name" value="FAD_FR"/>
    <property type="match status" value="1"/>
</dbReference>
<keyword evidence="3" id="KW-0285">Flavoprotein</keyword>
<evidence type="ECO:0000256" key="1">
    <source>
        <dbReference type="ARBA" id="ARBA00001974"/>
    </source>
</evidence>
<comment type="caution">
    <text evidence="15">The sequence shown here is derived from an EMBL/GenBank/DDBJ whole genome shotgun (WGS) entry which is preliminary data.</text>
</comment>
<evidence type="ECO:0000256" key="2">
    <source>
        <dbReference type="ARBA" id="ARBA00004141"/>
    </source>
</evidence>
<dbReference type="SUPFAM" id="SSF63380">
    <property type="entry name" value="Riboflavin synthase domain-like"/>
    <property type="match status" value="1"/>
</dbReference>
<accession>A0ABV6E5B0</accession>
<dbReference type="RefSeq" id="WP_378519771.1">
    <property type="nucleotide sequence ID" value="NZ_CBCSDI010000046.1"/>
</dbReference>
<keyword evidence="16" id="KW-1185">Reference proteome</keyword>
<dbReference type="PANTHER" id="PTHR47354">
    <property type="entry name" value="NADH OXIDOREDUCTASE HCR"/>
    <property type="match status" value="1"/>
</dbReference>
<dbReference type="Proteomes" id="UP001589698">
    <property type="component" value="Unassembled WGS sequence"/>
</dbReference>
<dbReference type="InterPro" id="IPR039261">
    <property type="entry name" value="FNR_nucleotide-bd"/>
</dbReference>
<dbReference type="Gene3D" id="2.40.30.10">
    <property type="entry name" value="Translation factors"/>
    <property type="match status" value="1"/>
</dbReference>
<feature type="transmembrane region" description="Helical" evidence="13">
    <location>
        <begin position="104"/>
        <end position="125"/>
    </location>
</feature>
<keyword evidence="10" id="KW-0408">Iron</keyword>
<feature type="transmembrane region" description="Helical" evidence="13">
    <location>
        <begin position="26"/>
        <end position="46"/>
    </location>
</feature>
<gene>
    <name evidence="15" type="ORF">ACFFJG_15945</name>
</gene>
<keyword evidence="9" id="KW-0560">Oxidoreductase</keyword>
<feature type="transmembrane region" description="Helical" evidence="13">
    <location>
        <begin position="179"/>
        <end position="197"/>
    </location>
</feature>
<feature type="transmembrane region" description="Helical" evidence="13">
    <location>
        <begin position="209"/>
        <end position="229"/>
    </location>
</feature>
<sequence>MTTLDAARVPHPAPVRATRAHADRMVRIASTALVGGALLLVTSWWASDGGVTALGSRATALTSVGQWSGLVASVLLLVQVLLMARVPLVEGAWGQDRLVHLHRWVGFSSFTLMLAHVVLVTWGYAAGEVRQAPAMLWQLVLDSPGMPLAAAGTLALVMVVVTSLRAARRRLRYESWHLMHLYAYLGVALALPHQLWTGASFTSSPGRTLFWWTAWGATAVAVLVWRVALPLFRTLRHELVVAAVVHEAPDVVSVHLVGRDLHRMRVAPGQYFNWRFLDREGWTRANPYSLSAAPDGRSLRVTVKHAGDGSSAAARLEPGSRVAVEGPYGRLTPRVRTRRRVALIGAGVGITPLRALAEGLEYAPGEAVLLHRWTSEPLLAGELAHLAATRGLQVLDLPGRRRHPDSWLGEAPDADDTALLHHWVPDLADRDVWVCGPGPWADAVRRSCLALGVPARRVHVESFGW</sequence>
<dbReference type="Pfam" id="PF01794">
    <property type="entry name" value="Ferric_reduct"/>
    <property type="match status" value="1"/>
</dbReference>
<keyword evidence="11" id="KW-0411">Iron-sulfur</keyword>
<dbReference type="PANTHER" id="PTHR47354:SF8">
    <property type="entry name" value="1,2-PHENYLACETYL-COA EPOXIDASE, SUBUNIT E"/>
    <property type="match status" value="1"/>
</dbReference>
<dbReference type="InterPro" id="IPR017938">
    <property type="entry name" value="Riboflavin_synthase-like_b-brl"/>
</dbReference>
<organism evidence="15 16">
    <name type="scientific">Nocardioides zeicaulis</name>
    <dbReference type="NCBI Taxonomy" id="1776857"/>
    <lineage>
        <taxon>Bacteria</taxon>
        <taxon>Bacillati</taxon>
        <taxon>Actinomycetota</taxon>
        <taxon>Actinomycetes</taxon>
        <taxon>Propionibacteriales</taxon>
        <taxon>Nocardioidaceae</taxon>
        <taxon>Nocardioides</taxon>
    </lineage>
</organism>
<evidence type="ECO:0000256" key="3">
    <source>
        <dbReference type="ARBA" id="ARBA00022630"/>
    </source>
</evidence>
<dbReference type="EMBL" id="JBHLXH010000002">
    <property type="protein sequence ID" value="MFC0223979.1"/>
    <property type="molecule type" value="Genomic_DNA"/>
</dbReference>
<keyword evidence="6" id="KW-0479">Metal-binding</keyword>
<reference evidence="15 16" key="1">
    <citation type="submission" date="2024-09" db="EMBL/GenBank/DDBJ databases">
        <authorList>
            <person name="Sun Q."/>
            <person name="Mori K."/>
        </authorList>
    </citation>
    <scope>NUCLEOTIDE SEQUENCE [LARGE SCALE GENOMIC DNA]</scope>
    <source>
        <strain evidence="15 16">CCM 8654</strain>
    </source>
</reference>
<evidence type="ECO:0000256" key="11">
    <source>
        <dbReference type="ARBA" id="ARBA00023014"/>
    </source>
</evidence>
<evidence type="ECO:0000256" key="6">
    <source>
        <dbReference type="ARBA" id="ARBA00022723"/>
    </source>
</evidence>
<dbReference type="InterPro" id="IPR050415">
    <property type="entry name" value="MRET"/>
</dbReference>
<feature type="transmembrane region" description="Helical" evidence="13">
    <location>
        <begin position="66"/>
        <end position="84"/>
    </location>
</feature>
<evidence type="ECO:0000256" key="7">
    <source>
        <dbReference type="ARBA" id="ARBA00022827"/>
    </source>
</evidence>
<evidence type="ECO:0000256" key="5">
    <source>
        <dbReference type="ARBA" id="ARBA00022714"/>
    </source>
</evidence>
<keyword evidence="4 13" id="KW-0812">Transmembrane</keyword>
<evidence type="ECO:0000256" key="8">
    <source>
        <dbReference type="ARBA" id="ARBA00022989"/>
    </source>
</evidence>
<evidence type="ECO:0000256" key="12">
    <source>
        <dbReference type="ARBA" id="ARBA00023136"/>
    </source>
</evidence>
<keyword evidence="8 13" id="KW-1133">Transmembrane helix</keyword>
<evidence type="ECO:0000256" key="13">
    <source>
        <dbReference type="SAM" id="Phobius"/>
    </source>
</evidence>
<evidence type="ECO:0000313" key="16">
    <source>
        <dbReference type="Proteomes" id="UP001589698"/>
    </source>
</evidence>
<evidence type="ECO:0000256" key="4">
    <source>
        <dbReference type="ARBA" id="ARBA00022692"/>
    </source>
</evidence>